<evidence type="ECO:0000313" key="7">
    <source>
        <dbReference type="Proteomes" id="UP001596043"/>
    </source>
</evidence>
<dbReference type="RefSeq" id="WP_379977588.1">
    <property type="nucleotide sequence ID" value="NZ_JBHSFV010000002.1"/>
</dbReference>
<dbReference type="SUPFAM" id="SSF48452">
    <property type="entry name" value="TPR-like"/>
    <property type="match status" value="1"/>
</dbReference>
<feature type="domain" description="HTH araC/xylS-type" evidence="5">
    <location>
        <begin position="466"/>
        <end position="578"/>
    </location>
</feature>
<accession>A0ABV9HT94</accession>
<dbReference type="EMBL" id="JBHSFV010000002">
    <property type="protein sequence ID" value="MFC4633386.1"/>
    <property type="molecule type" value="Genomic_DNA"/>
</dbReference>
<keyword evidence="7" id="KW-1185">Reference proteome</keyword>
<feature type="transmembrane region" description="Helical" evidence="4">
    <location>
        <begin position="407"/>
        <end position="424"/>
    </location>
</feature>
<dbReference type="Gene3D" id="1.10.10.60">
    <property type="entry name" value="Homeodomain-like"/>
    <property type="match status" value="2"/>
</dbReference>
<evidence type="ECO:0000256" key="1">
    <source>
        <dbReference type="ARBA" id="ARBA00023015"/>
    </source>
</evidence>
<keyword evidence="1" id="KW-0805">Transcription regulation</keyword>
<gene>
    <name evidence="6" type="ORF">ACFO3O_05685</name>
</gene>
<dbReference type="Pfam" id="PF12833">
    <property type="entry name" value="HTH_18"/>
    <property type="match status" value="1"/>
</dbReference>
<sequence>MRLQHCVFILFFCFFRVITTYSQESILEGYTLIDSLVDKDYKELIAHFNRIAPNYQIEPDSIFAHEVAMTYLWKAHQKNDSLNMGKAYSMLGQLEDLRLDYLDKAIAYTENYDDKTQPALAYSLKFANYYYQGENQKASNMLLEAIEYARKRNNLKMLKELEYNINVLNSQWGDRQRTLKYFLKYNSFIKSGVYDSLFLEFPRESKEQEYIDVQYSIAKNYYDAKELKLASTYIDSVYHYGLKNNIDEYKLIFFGLKGGILYREGAYQEALKYTNQFLELEDPEDLYAISRSLNMKGLILWQLNRKEEAIQSIKKADSLYQITDDEFEELGEGYQVLINHYKDIGETENQLVYLNKLIEFDRKISSNYIEIGNRIAQEYTLPQLLAEKDIVISKLNSEKAFEKRTKYITFILLGVSIMVIVYYIRTYYRSKKKFQLLQETFEQQRLSANRTEVQVQKEKSVLNLEEKQIELISKGLTKFEQSQEFLDGTVTLKSLAERLETNSSYLSKYINGVKETNFSTYISDLRIQHAIYKLQEDVKFRFYTVEAIASEVGFSNTRSFTNHFKRVTGITVSYFMKRLFPSS</sequence>
<evidence type="ECO:0000256" key="2">
    <source>
        <dbReference type="ARBA" id="ARBA00023125"/>
    </source>
</evidence>
<comment type="caution">
    <text evidence="6">The sequence shown here is derived from an EMBL/GenBank/DDBJ whole genome shotgun (WGS) entry which is preliminary data.</text>
</comment>
<organism evidence="6 7">
    <name type="scientific">Dokdonia ponticola</name>
    <dbReference type="NCBI Taxonomy" id="2041041"/>
    <lineage>
        <taxon>Bacteria</taxon>
        <taxon>Pseudomonadati</taxon>
        <taxon>Bacteroidota</taxon>
        <taxon>Flavobacteriia</taxon>
        <taxon>Flavobacteriales</taxon>
        <taxon>Flavobacteriaceae</taxon>
        <taxon>Dokdonia</taxon>
    </lineage>
</organism>
<keyword evidence="2" id="KW-0238">DNA-binding</keyword>
<dbReference type="Proteomes" id="UP001596043">
    <property type="component" value="Unassembled WGS sequence"/>
</dbReference>
<dbReference type="InterPro" id="IPR018060">
    <property type="entry name" value="HTH_AraC"/>
</dbReference>
<dbReference type="InterPro" id="IPR011990">
    <property type="entry name" value="TPR-like_helical_dom_sf"/>
</dbReference>
<keyword evidence="4" id="KW-1133">Transmembrane helix</keyword>
<evidence type="ECO:0000256" key="3">
    <source>
        <dbReference type="ARBA" id="ARBA00023163"/>
    </source>
</evidence>
<dbReference type="PROSITE" id="PS01124">
    <property type="entry name" value="HTH_ARAC_FAMILY_2"/>
    <property type="match status" value="1"/>
</dbReference>
<dbReference type="Gene3D" id="1.25.40.10">
    <property type="entry name" value="Tetratricopeptide repeat domain"/>
    <property type="match status" value="2"/>
</dbReference>
<proteinExistence type="predicted"/>
<keyword evidence="4" id="KW-0472">Membrane</keyword>
<keyword evidence="3" id="KW-0804">Transcription</keyword>
<dbReference type="PANTHER" id="PTHR43280:SF2">
    <property type="entry name" value="HTH-TYPE TRANSCRIPTIONAL REGULATOR EXSA"/>
    <property type="match status" value="1"/>
</dbReference>
<keyword evidence="4" id="KW-0812">Transmembrane</keyword>
<dbReference type="SMART" id="SM00342">
    <property type="entry name" value="HTH_ARAC"/>
    <property type="match status" value="1"/>
</dbReference>
<evidence type="ECO:0000313" key="6">
    <source>
        <dbReference type="EMBL" id="MFC4633386.1"/>
    </source>
</evidence>
<reference evidence="7" key="1">
    <citation type="journal article" date="2019" name="Int. J. Syst. Evol. Microbiol.">
        <title>The Global Catalogue of Microorganisms (GCM) 10K type strain sequencing project: providing services to taxonomists for standard genome sequencing and annotation.</title>
        <authorList>
            <consortium name="The Broad Institute Genomics Platform"/>
            <consortium name="The Broad Institute Genome Sequencing Center for Infectious Disease"/>
            <person name="Wu L."/>
            <person name="Ma J."/>
        </authorList>
    </citation>
    <scope>NUCLEOTIDE SEQUENCE [LARGE SCALE GENOMIC DNA]</scope>
    <source>
        <strain evidence="7">YJ-61-S</strain>
    </source>
</reference>
<dbReference type="SUPFAM" id="SSF46689">
    <property type="entry name" value="Homeodomain-like"/>
    <property type="match status" value="1"/>
</dbReference>
<dbReference type="InterPro" id="IPR009057">
    <property type="entry name" value="Homeodomain-like_sf"/>
</dbReference>
<name>A0ABV9HT94_9FLAO</name>
<dbReference type="PANTHER" id="PTHR43280">
    <property type="entry name" value="ARAC-FAMILY TRANSCRIPTIONAL REGULATOR"/>
    <property type="match status" value="1"/>
</dbReference>
<evidence type="ECO:0000256" key="4">
    <source>
        <dbReference type="SAM" id="Phobius"/>
    </source>
</evidence>
<evidence type="ECO:0000259" key="5">
    <source>
        <dbReference type="PROSITE" id="PS01124"/>
    </source>
</evidence>
<protein>
    <submittedName>
        <fullName evidence="6">Helix-turn-helix domain-containing protein</fullName>
    </submittedName>
</protein>